<comment type="caution">
    <text evidence="2">The sequence shown here is derived from an EMBL/GenBank/DDBJ whole genome shotgun (WGS) entry which is preliminary data.</text>
</comment>
<dbReference type="EMBL" id="AFQF01003009">
    <property type="protein sequence ID" value="EGU77316.1"/>
    <property type="molecule type" value="Genomic_DNA"/>
</dbReference>
<dbReference type="OrthoDB" id="5090587at2759"/>
<reference evidence="2" key="1">
    <citation type="journal article" date="2012" name="Mol. Plant Microbe Interact.">
        <title>A highly conserved effector in Fusarium oxysporum is required for full virulence on Arabidopsis.</title>
        <authorList>
            <person name="Thatcher L.F."/>
            <person name="Gardiner D.M."/>
            <person name="Kazan K."/>
            <person name="Manners J."/>
        </authorList>
    </citation>
    <scope>NUCLEOTIDE SEQUENCE [LARGE SCALE GENOMIC DNA]</scope>
    <source>
        <strain evidence="2">Fo5176</strain>
    </source>
</reference>
<evidence type="ECO:0000313" key="2">
    <source>
        <dbReference type="EMBL" id="EGU77316.1"/>
    </source>
</evidence>
<dbReference type="AlphaFoldDB" id="F9G0L8"/>
<sequence>MTHDDLNNGTKSYALCTSFQADWSASYSPPQNNSKMPFEEVQQWVKKRVDKKPVKDPPSSPAYKTEPPVYTVEPPAYMAGPPAFMAHRRTAELFTPEGRRNFVMKHLRLDLLTAATYEQAIQDGTRMVGMQGYGDLCETPQSVLDFWVAKEPGENPDRVKKVHTFVMVPRGYLIYQEELTKARRRGEIEREVVALQEKAQQKFYPGLNGIMRSEYRYKINRLEKELVEIQAIGGHRYLNK</sequence>
<feature type="region of interest" description="Disordered" evidence="1">
    <location>
        <begin position="47"/>
        <end position="67"/>
    </location>
</feature>
<dbReference type="PaxDb" id="5507-FOXG_12022P0"/>
<accession>F9G0L8</accession>
<gene>
    <name evidence="2" type="ORF">FOXB_12200</name>
</gene>
<evidence type="ECO:0000256" key="1">
    <source>
        <dbReference type="SAM" id="MobiDB-lite"/>
    </source>
</evidence>
<proteinExistence type="predicted"/>
<name>F9G0L8_FUSOF</name>
<organism evidence="2">
    <name type="scientific">Fusarium oxysporum (strain Fo5176)</name>
    <name type="common">Fusarium vascular wilt</name>
    <dbReference type="NCBI Taxonomy" id="660025"/>
    <lineage>
        <taxon>Eukaryota</taxon>
        <taxon>Fungi</taxon>
        <taxon>Dikarya</taxon>
        <taxon>Ascomycota</taxon>
        <taxon>Pezizomycotina</taxon>
        <taxon>Sordariomycetes</taxon>
        <taxon>Hypocreomycetidae</taxon>
        <taxon>Hypocreales</taxon>
        <taxon>Nectriaceae</taxon>
        <taxon>Fusarium</taxon>
        <taxon>Fusarium oxysporum species complex</taxon>
    </lineage>
</organism>
<protein>
    <submittedName>
        <fullName evidence="2">Uncharacterized protein</fullName>
    </submittedName>
</protein>